<dbReference type="Pfam" id="PF00300">
    <property type="entry name" value="His_Phos_1"/>
    <property type="match status" value="1"/>
</dbReference>
<dbReference type="InterPro" id="IPR029033">
    <property type="entry name" value="His_PPase_superfam"/>
</dbReference>
<dbReference type="GO" id="GO:0016791">
    <property type="term" value="F:phosphatase activity"/>
    <property type="evidence" value="ECO:0007669"/>
    <property type="project" value="TreeGrafter"/>
</dbReference>
<protein>
    <submittedName>
        <fullName evidence="1">Histidine phosphatase family protein</fullName>
    </submittedName>
</protein>
<dbReference type="Gene3D" id="3.40.50.1240">
    <property type="entry name" value="Phosphoglycerate mutase-like"/>
    <property type="match status" value="1"/>
</dbReference>
<dbReference type="Proteomes" id="UP000223527">
    <property type="component" value="Unassembled WGS sequence"/>
</dbReference>
<dbReference type="PANTHER" id="PTHR48100:SF1">
    <property type="entry name" value="HISTIDINE PHOSPHATASE FAMILY PROTEIN-RELATED"/>
    <property type="match status" value="1"/>
</dbReference>
<dbReference type="SMART" id="SM00855">
    <property type="entry name" value="PGAM"/>
    <property type="match status" value="1"/>
</dbReference>
<dbReference type="GO" id="GO:0005737">
    <property type="term" value="C:cytoplasm"/>
    <property type="evidence" value="ECO:0007669"/>
    <property type="project" value="TreeGrafter"/>
</dbReference>
<gene>
    <name evidence="1" type="ORF">CR162_18190</name>
</gene>
<keyword evidence="2" id="KW-1185">Reference proteome</keyword>
<organism evidence="1 2">
    <name type="scientific">Teichococcus rhizosphaerae</name>
    <dbReference type="NCBI Taxonomy" id="1335062"/>
    <lineage>
        <taxon>Bacteria</taxon>
        <taxon>Pseudomonadati</taxon>
        <taxon>Pseudomonadota</taxon>
        <taxon>Alphaproteobacteria</taxon>
        <taxon>Acetobacterales</taxon>
        <taxon>Roseomonadaceae</taxon>
        <taxon>Roseomonas</taxon>
    </lineage>
</organism>
<dbReference type="SUPFAM" id="SSF53254">
    <property type="entry name" value="Phosphoglycerate mutase-like"/>
    <property type="match status" value="1"/>
</dbReference>
<accession>A0A2C7A777</accession>
<dbReference type="RefSeq" id="WP_099096949.1">
    <property type="nucleotide sequence ID" value="NZ_PDNU01000044.1"/>
</dbReference>
<dbReference type="EMBL" id="PDNU01000044">
    <property type="protein sequence ID" value="PHK93483.1"/>
    <property type="molecule type" value="Genomic_DNA"/>
</dbReference>
<dbReference type="InterPro" id="IPR013078">
    <property type="entry name" value="His_Pase_superF_clade-1"/>
</dbReference>
<name>A0A2C7A777_9PROT</name>
<evidence type="ECO:0000313" key="2">
    <source>
        <dbReference type="Proteomes" id="UP000223527"/>
    </source>
</evidence>
<dbReference type="AlphaFoldDB" id="A0A2C7A777"/>
<dbReference type="InterPro" id="IPR050275">
    <property type="entry name" value="PGM_Phosphatase"/>
</dbReference>
<comment type="caution">
    <text evidence="1">The sequence shown here is derived from an EMBL/GenBank/DDBJ whole genome shotgun (WGS) entry which is preliminary data.</text>
</comment>
<reference evidence="1 2" key="1">
    <citation type="submission" date="2017-10" db="EMBL/GenBank/DDBJ databases">
        <authorList>
            <person name="Banno H."/>
            <person name="Chua N.-H."/>
        </authorList>
    </citation>
    <scope>NUCLEOTIDE SEQUENCE [LARGE SCALE GENOMIC DNA]</scope>
    <source>
        <strain evidence="1 2">YW11</strain>
    </source>
</reference>
<dbReference type="CDD" id="cd07067">
    <property type="entry name" value="HP_PGM_like"/>
    <property type="match status" value="1"/>
</dbReference>
<proteinExistence type="predicted"/>
<evidence type="ECO:0000313" key="1">
    <source>
        <dbReference type="EMBL" id="PHK93483.1"/>
    </source>
</evidence>
<sequence length="204" mass="21709">MALTLFLVRHAAHDRVADTLCGRMAGIGLGAAGRAQAAALAARLRGEAIAALHSSPLRRCLETAAPIGAALGLEPLAEDALAEIDFGEWTGLSFARLQEDPRWRHWNSARDEAAAPGGESMRAVQRRVLDWICAVQERQPEGRIALVSHGDVIKAAISHVLGLPLQGYERFDIAPASLTTLVLWKGGGKVLGLNEQPFAAKEAA</sequence>
<dbReference type="PANTHER" id="PTHR48100">
    <property type="entry name" value="BROAD-SPECIFICITY PHOSPHATASE YOR283W-RELATED"/>
    <property type="match status" value="1"/>
</dbReference>
<dbReference type="OrthoDB" id="9783269at2"/>